<keyword evidence="2" id="KW-0812">Transmembrane</keyword>
<protein>
    <submittedName>
        <fullName evidence="4">Uncharacterized protein</fullName>
    </submittedName>
</protein>
<organism evidence="4 5">
    <name type="scientific">Amedibacillus dolichus</name>
    <dbReference type="NCBI Taxonomy" id="31971"/>
    <lineage>
        <taxon>Bacteria</taxon>
        <taxon>Bacillati</taxon>
        <taxon>Bacillota</taxon>
        <taxon>Erysipelotrichia</taxon>
        <taxon>Erysipelotrichales</taxon>
        <taxon>Erysipelotrichaceae</taxon>
        <taxon>Amedibacillus</taxon>
    </lineage>
</organism>
<evidence type="ECO:0000256" key="1">
    <source>
        <dbReference type="SAM" id="MobiDB-lite"/>
    </source>
</evidence>
<keyword evidence="2" id="KW-0472">Membrane</keyword>
<evidence type="ECO:0000313" key="5">
    <source>
        <dbReference type="Proteomes" id="UP001529340"/>
    </source>
</evidence>
<gene>
    <name evidence="4" type="ORF">QUV96_00715</name>
</gene>
<keyword evidence="2" id="KW-1133">Transmembrane helix</keyword>
<keyword evidence="3" id="KW-0732">Signal</keyword>
<evidence type="ECO:0000256" key="2">
    <source>
        <dbReference type="SAM" id="Phobius"/>
    </source>
</evidence>
<evidence type="ECO:0000256" key="3">
    <source>
        <dbReference type="SAM" id="SignalP"/>
    </source>
</evidence>
<feature type="region of interest" description="Disordered" evidence="1">
    <location>
        <begin position="461"/>
        <end position="490"/>
    </location>
</feature>
<sequence>MNYVKRAAALAMSFLLAVGTISTTVFAQDATADEQPDVAFDAERSGFNNETQRYELYFVINENTDAAEVDVEVGDYFIQMIDAHEAYLVPGDKFQADVYIENASGHTYAYQSGGLSVSTPGFGSEEELSPFVGFDGKQIPYASIAAMSTDDEVIHSLFGGSTRLQLNDLLGIYDRLAEEGYEGEDALTSYTLDYYRTKDGVDYADWADFIEQSGPSYGNDFGTVHNSIYAVPADVLETLLSQYPDMEPFVRTSGTTSDGDLRVQVLYPEAELATIHYEYYYKDLMSLGFSEEICEQMNPNSGTDFTRVHGVGDYVDTDSALYAEADAYFLSLANADALDKGETLGENGFRTAIALDGPGMGNSYMNYGFGYSNVITLSRIDTTYTVEHRYYTSTDGGAYVLDGTVLSDPISGNVGDVIAVADIEKVSEYNGNAYTWVSSEDAITLTIRAEDNHIVLEYRRDVKTTDPTDPVDPNEPQDPQTPTAPDDPETGIGDTLALWGILLGASAALAAAFGVKRKISR</sequence>
<reference evidence="4 5" key="2">
    <citation type="submission" date="2023-06" db="EMBL/GenBank/DDBJ databases">
        <title>Identification and characterization of horizontal gene transfer across gut microbiota members of farm animals based on homology search.</title>
        <authorList>
            <person name="Schwarzerova J."/>
            <person name="Nykrynova M."/>
            <person name="Jureckova K."/>
            <person name="Cejkova D."/>
            <person name="Rychlik I."/>
        </authorList>
    </citation>
    <scope>NUCLEOTIDE SEQUENCE [LARGE SCALE GENOMIC DNA]</scope>
    <source>
        <strain evidence="4 5">ET39</strain>
    </source>
</reference>
<feature type="transmembrane region" description="Helical" evidence="2">
    <location>
        <begin position="496"/>
        <end position="515"/>
    </location>
</feature>
<feature type="signal peptide" evidence="3">
    <location>
        <begin position="1"/>
        <end position="27"/>
    </location>
</feature>
<evidence type="ECO:0000313" key="4">
    <source>
        <dbReference type="EMBL" id="MDM8156155.1"/>
    </source>
</evidence>
<feature type="chain" id="PRO_5047256681" evidence="3">
    <location>
        <begin position="28"/>
        <end position="521"/>
    </location>
</feature>
<dbReference type="RefSeq" id="WP_289606627.1">
    <property type="nucleotide sequence ID" value="NZ_JAUDCG010000002.1"/>
</dbReference>
<dbReference type="Proteomes" id="UP001529340">
    <property type="component" value="Unassembled WGS sequence"/>
</dbReference>
<reference evidence="4 5" key="3">
    <citation type="submission" date="2023-06" db="EMBL/GenBank/DDBJ databases">
        <authorList>
            <person name="Zeman M."/>
            <person name="Kubasova T."/>
            <person name="Jahodarova E."/>
            <person name="Nykrynova M."/>
            <person name="Rychlik I."/>
        </authorList>
    </citation>
    <scope>NUCLEOTIDE SEQUENCE [LARGE SCALE GENOMIC DNA]</scope>
    <source>
        <strain evidence="4 5">ET39</strain>
    </source>
</reference>
<keyword evidence="5" id="KW-1185">Reference proteome</keyword>
<dbReference type="EMBL" id="JAUDCG010000002">
    <property type="protein sequence ID" value="MDM8156155.1"/>
    <property type="molecule type" value="Genomic_DNA"/>
</dbReference>
<accession>A0ABT7U940</accession>
<comment type="caution">
    <text evidence="4">The sequence shown here is derived from an EMBL/GenBank/DDBJ whole genome shotgun (WGS) entry which is preliminary data.</text>
</comment>
<proteinExistence type="predicted"/>
<name>A0ABT7U940_9FIRM</name>
<reference evidence="5" key="1">
    <citation type="submission" date="2023-06" db="EMBL/GenBank/DDBJ databases">
        <title>Identification and characterization of horizontal gene transfer across gut microbiota members of farm animals based on homology search.</title>
        <authorList>
            <person name="Zeman M."/>
            <person name="Kubasova T."/>
            <person name="Jahodarova E."/>
            <person name="Nykrynova M."/>
            <person name="Rychlik I."/>
        </authorList>
    </citation>
    <scope>NUCLEOTIDE SEQUENCE [LARGE SCALE GENOMIC DNA]</scope>
    <source>
        <strain evidence="5">ET39</strain>
    </source>
</reference>